<dbReference type="EMBL" id="PVNK01000170">
    <property type="protein sequence ID" value="PRP95474.1"/>
    <property type="molecule type" value="Genomic_DNA"/>
</dbReference>
<feature type="region of interest" description="Disordered" evidence="1">
    <location>
        <begin position="361"/>
        <end position="386"/>
    </location>
</feature>
<dbReference type="RefSeq" id="WP_106393246.1">
    <property type="nucleotide sequence ID" value="NZ_PVNK01000170.1"/>
</dbReference>
<dbReference type="OrthoDB" id="5478301at2"/>
<gene>
    <name evidence="2" type="ORF">ENSA5_39390</name>
</gene>
<proteinExistence type="predicted"/>
<dbReference type="Proteomes" id="UP000237968">
    <property type="component" value="Unassembled WGS sequence"/>
</dbReference>
<name>A0A2S9XRI5_9BACT</name>
<evidence type="ECO:0000313" key="3">
    <source>
        <dbReference type="Proteomes" id="UP000237968"/>
    </source>
</evidence>
<keyword evidence="3" id="KW-1185">Reference proteome</keyword>
<accession>A0A2S9XRI5</accession>
<dbReference type="AlphaFoldDB" id="A0A2S9XRI5"/>
<reference evidence="2 3" key="1">
    <citation type="submission" date="2018-03" db="EMBL/GenBank/DDBJ databases">
        <title>Draft Genome Sequences of the Obligatory Marine Myxobacteria Enhygromyxa salina SWB005.</title>
        <authorList>
            <person name="Poehlein A."/>
            <person name="Moghaddam J.A."/>
            <person name="Harms H."/>
            <person name="Alanjari M."/>
            <person name="Koenig G.M."/>
            <person name="Daniel R."/>
            <person name="Schaeberle T.F."/>
        </authorList>
    </citation>
    <scope>NUCLEOTIDE SEQUENCE [LARGE SCALE GENOMIC DNA]</scope>
    <source>
        <strain evidence="2 3">SWB005</strain>
    </source>
</reference>
<feature type="region of interest" description="Disordered" evidence="1">
    <location>
        <begin position="629"/>
        <end position="649"/>
    </location>
</feature>
<protein>
    <submittedName>
        <fullName evidence="2">Uncharacterized protein</fullName>
    </submittedName>
</protein>
<feature type="compositionally biased region" description="Basic and acidic residues" evidence="1">
    <location>
        <begin position="361"/>
        <end position="370"/>
    </location>
</feature>
<evidence type="ECO:0000256" key="1">
    <source>
        <dbReference type="SAM" id="MobiDB-lite"/>
    </source>
</evidence>
<organism evidence="2 3">
    <name type="scientific">Enhygromyxa salina</name>
    <dbReference type="NCBI Taxonomy" id="215803"/>
    <lineage>
        <taxon>Bacteria</taxon>
        <taxon>Pseudomonadati</taxon>
        <taxon>Myxococcota</taxon>
        <taxon>Polyangia</taxon>
        <taxon>Nannocystales</taxon>
        <taxon>Nannocystaceae</taxon>
        <taxon>Enhygromyxa</taxon>
    </lineage>
</organism>
<sequence>MSSAALHPELAELLDSRRLGSLAASRQRFTVSREEALLRLREQVRERGDERWDWTLLLVRAANALSELAEARVSVEASPEGEDLRVVAIDVIVPGTPLPALDLSDMLAGALEPDLGEPLHADPGGGELELRLRRFRMLIGRALNAALAYEPVALELLTPAGGRRFERREQLLQDRDPYVERKTARCEGESRFVVRVCEPQPGLSSRFGRWLRGRGEVGDELASLWRSQRLADHELDNVDEQGAVALGPALAQAPVELGGHALLGSLAWVAASEADDKPARAEGDALARLRASLYLVRDGILLVDLGPALREQQLDPVALAGFVDCPTLRLTADERSVVRDANFELLVAWLHDFLDRQQEAGSRPEARDSLGEGVRSASGHTITTDQLAEDARRGRELIYVWRHQAAMVPAYAKARVAALWPSEERVLRARFKDLRLVPLRALGAEGDVDPADLTALRAGSYEPLVLVKDSPIGGDESSGALAQVLRLSIDAYVHRARTATTGFIVILAYERRVAQIHERAQVFAGVTLVCRLRAEGPELDVAKLRRDSLALGKIVQLCRRRTQDHWEGLLAHVMSRAKAWENPFLRAALDELGPGTIGLRYVQSEDGVRLGWRDSVLLDVVVGRTIPIPIPSTGTGTGTGTEPDGGEPRTLRDGLRQLRAPGLILVAHPHKRHTRIQSADPRLRPWLLADDAARSLLVRVVGRAAVLDMPVVAEAHPLVVDDPLEDQRHLVRRRATVERDLDRSATDPLARQRLLGHLLVARGLDGDALGLDTVPLLDRYDPRALSPTRLVSLASVLSERPRPGLVPAGAVHRGLPRPMLEVVPGLAALLAEVEELEPGTTSAAAVARIEDEGPSERSTTAPVRRRARGVPPLLARAVVHPFVIGRLQVAGDASSEGIGLWARGLRVGELELAEPLGRVSGRMLLTPQGQRVGRAQVREVITKEARALLADALRQRTLLPPDGPQRRRLDHFVEYIRGVVRVEDRFGLADDLGLGTPADRGARVVALREMSLGAAPLRPLTDRREALLAEVVRQSLAMRVHFDTAMLSWRPAKLGKRRRDGSLELEFGLRNRWVQRGLDEGRELDAGEHRRAALLAGVLVVAAFFEQAREREDVELGAEHLVVALWRLLRLG</sequence>
<comment type="caution">
    <text evidence="2">The sequence shown here is derived from an EMBL/GenBank/DDBJ whole genome shotgun (WGS) entry which is preliminary data.</text>
</comment>
<evidence type="ECO:0000313" key="2">
    <source>
        <dbReference type="EMBL" id="PRP95474.1"/>
    </source>
</evidence>